<feature type="non-terminal residue" evidence="2">
    <location>
        <position position="1"/>
    </location>
</feature>
<dbReference type="Proteomes" id="UP001175228">
    <property type="component" value="Unassembled WGS sequence"/>
</dbReference>
<name>A0AA39URS9_9AGAR</name>
<accession>A0AA39URS9</accession>
<comment type="caution">
    <text evidence="2">The sequence shown here is derived from an EMBL/GenBank/DDBJ whole genome shotgun (WGS) entry which is preliminary data.</text>
</comment>
<evidence type="ECO:0000313" key="3">
    <source>
        <dbReference type="Proteomes" id="UP001175228"/>
    </source>
</evidence>
<evidence type="ECO:0000313" key="2">
    <source>
        <dbReference type="EMBL" id="KAK0500188.1"/>
    </source>
</evidence>
<keyword evidence="3" id="KW-1185">Reference proteome</keyword>
<feature type="domain" description="CxC2-like cysteine cluster KDZ transposase-associated" evidence="1">
    <location>
        <begin position="7"/>
        <end position="113"/>
    </location>
</feature>
<dbReference type="InterPro" id="IPR041457">
    <property type="entry name" value="CxC2_KDZ-assoc"/>
</dbReference>
<dbReference type="EMBL" id="JAUEPU010000008">
    <property type="protein sequence ID" value="KAK0500188.1"/>
    <property type="molecule type" value="Genomic_DNA"/>
</dbReference>
<dbReference type="Pfam" id="PF18803">
    <property type="entry name" value="CxC2"/>
    <property type="match status" value="1"/>
</dbReference>
<dbReference type="AlphaFoldDB" id="A0AA39URS9"/>
<proteinExistence type="predicted"/>
<sequence>FFEKVTLRDLGLHIQLGPHTSSCCLNPWQGPADFTVLHVNSVHQITINFCWCEHRVASWKQLIQVELFLATMDQPRTCTSFLLLEQFQVLLGSGKMLAYEFHQGLSHMTNATGICKPKVSCYIEQTQQY</sequence>
<organism evidence="2 3">
    <name type="scientific">Armillaria luteobubalina</name>
    <dbReference type="NCBI Taxonomy" id="153913"/>
    <lineage>
        <taxon>Eukaryota</taxon>
        <taxon>Fungi</taxon>
        <taxon>Dikarya</taxon>
        <taxon>Basidiomycota</taxon>
        <taxon>Agaricomycotina</taxon>
        <taxon>Agaricomycetes</taxon>
        <taxon>Agaricomycetidae</taxon>
        <taxon>Agaricales</taxon>
        <taxon>Marasmiineae</taxon>
        <taxon>Physalacriaceae</taxon>
        <taxon>Armillaria</taxon>
    </lineage>
</organism>
<evidence type="ECO:0000259" key="1">
    <source>
        <dbReference type="Pfam" id="PF18803"/>
    </source>
</evidence>
<reference evidence="2" key="1">
    <citation type="submission" date="2023-06" db="EMBL/GenBank/DDBJ databases">
        <authorList>
            <consortium name="Lawrence Berkeley National Laboratory"/>
            <person name="Ahrendt S."/>
            <person name="Sahu N."/>
            <person name="Indic B."/>
            <person name="Wong-Bajracharya J."/>
            <person name="Merenyi Z."/>
            <person name="Ke H.-M."/>
            <person name="Monk M."/>
            <person name="Kocsube S."/>
            <person name="Drula E."/>
            <person name="Lipzen A."/>
            <person name="Balint B."/>
            <person name="Henrissat B."/>
            <person name="Andreopoulos B."/>
            <person name="Martin F.M."/>
            <person name="Harder C.B."/>
            <person name="Rigling D."/>
            <person name="Ford K.L."/>
            <person name="Foster G.D."/>
            <person name="Pangilinan J."/>
            <person name="Papanicolaou A."/>
            <person name="Barry K."/>
            <person name="LaButti K."/>
            <person name="Viragh M."/>
            <person name="Koriabine M."/>
            <person name="Yan M."/>
            <person name="Riley R."/>
            <person name="Champramary S."/>
            <person name="Plett K.L."/>
            <person name="Tsai I.J."/>
            <person name="Slot J."/>
            <person name="Sipos G."/>
            <person name="Plett J."/>
            <person name="Nagy L.G."/>
            <person name="Grigoriev I.V."/>
        </authorList>
    </citation>
    <scope>NUCLEOTIDE SEQUENCE</scope>
    <source>
        <strain evidence="2">HWK02</strain>
    </source>
</reference>
<protein>
    <recommendedName>
        <fullName evidence="1">CxC2-like cysteine cluster KDZ transposase-associated domain-containing protein</fullName>
    </recommendedName>
</protein>
<gene>
    <name evidence="2" type="ORF">EDD18DRAFT_1068493</name>
</gene>